<dbReference type="AlphaFoldDB" id="A0A9X3NIZ0"/>
<evidence type="ECO:0000259" key="2">
    <source>
        <dbReference type="Pfam" id="PF03109"/>
    </source>
</evidence>
<dbReference type="Pfam" id="PF03109">
    <property type="entry name" value="ABC1"/>
    <property type="match status" value="1"/>
</dbReference>
<dbReference type="Proteomes" id="UP001147653">
    <property type="component" value="Unassembled WGS sequence"/>
</dbReference>
<dbReference type="PANTHER" id="PTHR10566:SF113">
    <property type="entry name" value="PROTEIN ACTIVITY OF BC1 COMPLEX KINASE 7, CHLOROPLASTIC"/>
    <property type="match status" value="1"/>
</dbReference>
<feature type="domain" description="ABC1 atypical kinase-like" evidence="2">
    <location>
        <begin position="61"/>
        <end position="214"/>
    </location>
</feature>
<keyword evidence="4" id="KW-1185">Reference proteome</keyword>
<dbReference type="InterPro" id="IPR050154">
    <property type="entry name" value="UbiB_kinase"/>
</dbReference>
<dbReference type="SUPFAM" id="SSF56112">
    <property type="entry name" value="Protein kinase-like (PK-like)"/>
    <property type="match status" value="1"/>
</dbReference>
<dbReference type="InterPro" id="IPR011009">
    <property type="entry name" value="Kinase-like_dom_sf"/>
</dbReference>
<evidence type="ECO:0000313" key="3">
    <source>
        <dbReference type="EMBL" id="MDA0185790.1"/>
    </source>
</evidence>
<proteinExistence type="inferred from homology"/>
<comment type="similarity">
    <text evidence="1">Belongs to the protein kinase superfamily. ADCK protein kinase family.</text>
</comment>
<dbReference type="PANTHER" id="PTHR10566">
    <property type="entry name" value="CHAPERONE-ACTIVITY OF BC1 COMPLEX CABC1 -RELATED"/>
    <property type="match status" value="1"/>
</dbReference>
<comment type="caution">
    <text evidence="3">The sequence shown here is derived from an EMBL/GenBank/DDBJ whole genome shotgun (WGS) entry which is preliminary data.</text>
</comment>
<evidence type="ECO:0000256" key="1">
    <source>
        <dbReference type="ARBA" id="ARBA00009670"/>
    </source>
</evidence>
<reference evidence="3" key="1">
    <citation type="submission" date="2022-10" db="EMBL/GenBank/DDBJ databases">
        <title>The WGS of Solirubrobacter phytolaccae KCTC 29190.</title>
        <authorList>
            <person name="Jiang Z."/>
        </authorList>
    </citation>
    <scope>NUCLEOTIDE SEQUENCE</scope>
    <source>
        <strain evidence="3">KCTC 29190</strain>
    </source>
</reference>
<protein>
    <submittedName>
        <fullName evidence="3">AarF/UbiB family protein</fullName>
    </submittedName>
</protein>
<organism evidence="3 4">
    <name type="scientific">Solirubrobacter phytolaccae</name>
    <dbReference type="NCBI Taxonomy" id="1404360"/>
    <lineage>
        <taxon>Bacteria</taxon>
        <taxon>Bacillati</taxon>
        <taxon>Actinomycetota</taxon>
        <taxon>Thermoleophilia</taxon>
        <taxon>Solirubrobacterales</taxon>
        <taxon>Solirubrobacteraceae</taxon>
        <taxon>Solirubrobacter</taxon>
    </lineage>
</organism>
<sequence length="335" mass="34686">MTGLPPELRAALGPAGTLLWASATGRLALGRLAGLVPESGWPRALAGLEPVLTAARSEGSDPLSPRTVDRALRRAWNGKWTEVLEDLDLEVPVAVTPLAQVHRGRLDGAPVAVKVRRPGVETLVDSDLRLARAVGGDGVPDAVFDLVLELLDFEVEAARQSAARRLLRAVPGASVPAVRTEWCRSNVLVSEWMSGPTLASSAPLDPAGTARTLLLAHAAAARGGLVLLEPRPWHVVVLQDGTLSLLGAGAALPIDGAQVDAALARLPASLLGEFADGPALLDAPAFARRGDAAFAVLDAARGLSFTEAALAASAGQLAAVLARLEVRTDWLALVA</sequence>
<dbReference type="EMBL" id="JAPDDP010000150">
    <property type="protein sequence ID" value="MDA0185790.1"/>
    <property type="molecule type" value="Genomic_DNA"/>
</dbReference>
<name>A0A9X3NIZ0_9ACTN</name>
<evidence type="ECO:0000313" key="4">
    <source>
        <dbReference type="Proteomes" id="UP001147653"/>
    </source>
</evidence>
<accession>A0A9X3NIZ0</accession>
<gene>
    <name evidence="3" type="ORF">OJ997_36135</name>
</gene>
<dbReference type="InterPro" id="IPR004147">
    <property type="entry name" value="ABC1_dom"/>
</dbReference>